<proteinExistence type="predicted"/>
<dbReference type="Proteomes" id="UP000094802">
    <property type="component" value="Unassembled WGS sequence"/>
</dbReference>
<reference evidence="1 2" key="1">
    <citation type="journal article" date="2012" name="Science">
        <title>Ecological populations of bacteria act as socially cohesive units of antibiotic production and resistance.</title>
        <authorList>
            <person name="Cordero O.X."/>
            <person name="Wildschutte H."/>
            <person name="Kirkup B."/>
            <person name="Proehl S."/>
            <person name="Ngo L."/>
            <person name="Hussain F."/>
            <person name="Le Roux F."/>
            <person name="Mincer T."/>
            <person name="Polz M.F."/>
        </authorList>
    </citation>
    <scope>NUCLEOTIDE SEQUENCE [LARGE SCALE GENOMIC DNA]</scope>
    <source>
        <strain evidence="1 2">12E03</strain>
    </source>
</reference>
<comment type="caution">
    <text evidence="1">The sequence shown here is derived from an EMBL/GenBank/DDBJ whole genome shotgun (WGS) entry which is preliminary data.</text>
</comment>
<gene>
    <name evidence="1" type="ORF">A142_19985</name>
</gene>
<evidence type="ECO:0000313" key="2">
    <source>
        <dbReference type="Proteomes" id="UP000094802"/>
    </source>
</evidence>
<organism evidence="1 2">
    <name type="scientific">Vibrio splendidus 12E03</name>
    <dbReference type="NCBI Taxonomy" id="1191305"/>
    <lineage>
        <taxon>Bacteria</taxon>
        <taxon>Pseudomonadati</taxon>
        <taxon>Pseudomonadota</taxon>
        <taxon>Gammaproteobacteria</taxon>
        <taxon>Vibrionales</taxon>
        <taxon>Vibrionaceae</taxon>
        <taxon>Vibrio</taxon>
    </lineage>
</organism>
<dbReference type="AlphaFoldDB" id="A0A1E5FT31"/>
<dbReference type="EMBL" id="AJZD02000119">
    <property type="protein sequence ID" value="OEF93686.1"/>
    <property type="molecule type" value="Genomic_DNA"/>
</dbReference>
<name>A0A1E5FT31_VIBSP</name>
<sequence length="489" mass="55858">MALLSETDILIRAARLVDRDEITLAVKLLEQAHSEKPRSERLLSILSNLHHKLGNYAKAKEFTEAAFYDLSPSAMHSEMELPNESDVSFLADKSSELVDVEYNFESSGTQPIKSPRKTLSLNRKVNNSSDESEVKIYHRSKKKNVLLKPLNLADEADLPVNSSSSIKQVGIDIPKPCTKSLELQSGKSLSPAEDLDDYVVEELDGFFEQLNEEDTNDDIASDIYSYAEEVIPEDELFVTDNNELELYDLWVDDEQVNDDNAGNSALENSLTFEERARFVAVDCIIEFGWHARELPFLVDVFSGSGWHNTKVALSREVQSGATVEELELAFEVKTFWKDSSRYWITFSKAWVSGESAGSTYKHCSWKQALRLVRLFNGVPTFEEIYDFLETEFEYWYAHTILRRCFPAFNHYLFSYRLHSRNIDSMFGGFAVPEFFDGLNTISSHLPHSDEMLSLKDMGIDLANKFVSKNSFVSDDYTDDYLLELWNQKA</sequence>
<dbReference type="SUPFAM" id="SSF48452">
    <property type="entry name" value="TPR-like"/>
    <property type="match status" value="1"/>
</dbReference>
<dbReference type="Gene3D" id="1.25.40.10">
    <property type="entry name" value="Tetratricopeptide repeat domain"/>
    <property type="match status" value="1"/>
</dbReference>
<evidence type="ECO:0000313" key="1">
    <source>
        <dbReference type="EMBL" id="OEF93686.1"/>
    </source>
</evidence>
<accession>A0A1E5FT31</accession>
<protein>
    <submittedName>
        <fullName evidence="1">Uncharacterized protein</fullName>
    </submittedName>
</protein>
<dbReference type="InterPro" id="IPR011990">
    <property type="entry name" value="TPR-like_helical_dom_sf"/>
</dbReference>